<organism evidence="2 3">
    <name type="scientific">Elysia marginata</name>
    <dbReference type="NCBI Taxonomy" id="1093978"/>
    <lineage>
        <taxon>Eukaryota</taxon>
        <taxon>Metazoa</taxon>
        <taxon>Spiralia</taxon>
        <taxon>Lophotrochozoa</taxon>
        <taxon>Mollusca</taxon>
        <taxon>Gastropoda</taxon>
        <taxon>Heterobranchia</taxon>
        <taxon>Euthyneura</taxon>
        <taxon>Panpulmonata</taxon>
        <taxon>Sacoglossa</taxon>
        <taxon>Placobranchoidea</taxon>
        <taxon>Plakobranchidae</taxon>
        <taxon>Elysia</taxon>
    </lineage>
</organism>
<evidence type="ECO:0000313" key="2">
    <source>
        <dbReference type="EMBL" id="GFR71980.1"/>
    </source>
</evidence>
<feature type="domain" description="ZSWIM1/3 RNaseH-like" evidence="1">
    <location>
        <begin position="1"/>
        <end position="62"/>
    </location>
</feature>
<reference evidence="2 3" key="1">
    <citation type="journal article" date="2021" name="Elife">
        <title>Chloroplast acquisition without the gene transfer in kleptoplastic sea slugs, Plakobranchus ocellatus.</title>
        <authorList>
            <person name="Maeda T."/>
            <person name="Takahashi S."/>
            <person name="Yoshida T."/>
            <person name="Shimamura S."/>
            <person name="Takaki Y."/>
            <person name="Nagai Y."/>
            <person name="Toyoda A."/>
            <person name="Suzuki Y."/>
            <person name="Arimoto A."/>
            <person name="Ishii H."/>
            <person name="Satoh N."/>
            <person name="Nishiyama T."/>
            <person name="Hasebe M."/>
            <person name="Maruyama T."/>
            <person name="Minagawa J."/>
            <person name="Obokata J."/>
            <person name="Shigenobu S."/>
        </authorList>
    </citation>
    <scope>NUCLEOTIDE SEQUENCE [LARGE SCALE GENOMIC DNA]</scope>
</reference>
<comment type="caution">
    <text evidence="2">The sequence shown here is derived from an EMBL/GenBank/DDBJ whole genome shotgun (WGS) entry which is preliminary data.</text>
</comment>
<accession>A0AAV4FGT4</accession>
<dbReference type="InterPro" id="IPR048324">
    <property type="entry name" value="ZSWIM1-3_RNaseH-like"/>
</dbReference>
<evidence type="ECO:0000313" key="3">
    <source>
        <dbReference type="Proteomes" id="UP000762676"/>
    </source>
</evidence>
<dbReference type="EMBL" id="BMAT01000725">
    <property type="protein sequence ID" value="GFR71980.1"/>
    <property type="molecule type" value="Genomic_DNA"/>
</dbReference>
<protein>
    <recommendedName>
        <fullName evidence="1">ZSWIM1/3 RNaseH-like domain-containing protein</fullName>
    </recommendedName>
</protein>
<sequence>MVIDYDGHGILKMHAYLSKEDTSTIEHCFVFSENSSFSHTQCFVVNKDIAEMAALGAVFPGIPINLCHFRIHQAVKRAMKSKVPADAVDKTVDFLCIRSTRNPKKSSWK</sequence>
<name>A0AAV4FGT4_9GAST</name>
<dbReference type="Proteomes" id="UP000762676">
    <property type="component" value="Unassembled WGS sequence"/>
</dbReference>
<dbReference type="AlphaFoldDB" id="A0AAV4FGT4"/>
<dbReference type="Pfam" id="PF21056">
    <property type="entry name" value="ZSWIM1-3_RNaseH-like"/>
    <property type="match status" value="1"/>
</dbReference>
<proteinExistence type="predicted"/>
<evidence type="ECO:0000259" key="1">
    <source>
        <dbReference type="Pfam" id="PF21056"/>
    </source>
</evidence>
<gene>
    <name evidence="2" type="ORF">ElyMa_000367600</name>
</gene>
<keyword evidence="3" id="KW-1185">Reference proteome</keyword>